<protein>
    <submittedName>
        <fullName evidence="1">Uncharacterized protein</fullName>
    </submittedName>
</protein>
<proteinExistence type="predicted"/>
<dbReference type="OrthoDB" id="1744869at2759"/>
<dbReference type="RefSeq" id="XP_058332617.1">
    <property type="nucleotide sequence ID" value="XM_058473614.1"/>
</dbReference>
<evidence type="ECO:0000313" key="1">
    <source>
        <dbReference type="EMBL" id="KAJ5239698.1"/>
    </source>
</evidence>
<keyword evidence="2" id="KW-1185">Reference proteome</keyword>
<sequence length="515" mass="55818">MPARLKSQWTLLRQALAYQKPRCVPRSYGGSRCYGAYTWLTKSPENLGVDDFFASFPTEPFERASSLTSVPLLLVTPGLAHYLDPQFPFLDLFVNKLYTLNSQQRDGIYTVVAVVDKIPNFARKLATTSPSVSENGEYEGLSVLLVEEADLQWKAAPPRRIGNPSGEEPSLAVAVKCSPTDQNSQGAAHEVGLRLANTVFINGKERTLTGMFWAATQGEQGARYTLQKTADLTSCCVSTNGIDIASKLTLPLYPVGERRTVIAGMGNILRQLSKSTDSTSMVPMPASTELEKELPRYIEEHNIADRRVSVWALVEKPHAEPVQEASTSDRLSHALRQGGKLHRVMSGGGGWGKKQGLLSLDPEIAFPKTAWNKGSNLLVDAFNAPTDGGDMEMPPMFLENGLIGEDLSHLSQVANPGDSIQFFVAVEPKAIREQETASESGSNISYTFGVVSDAEDMNIQAGHGSQGSVISVPNSFGALSEKAITYSQPVPQAGMVVESSTKLDIPGCRVTLQPR</sequence>
<reference evidence="1" key="2">
    <citation type="journal article" date="2023" name="IMA Fungus">
        <title>Comparative genomic study of the Penicillium genus elucidates a diverse pangenome and 15 lateral gene transfer events.</title>
        <authorList>
            <person name="Petersen C."/>
            <person name="Sorensen T."/>
            <person name="Nielsen M.R."/>
            <person name="Sondergaard T.E."/>
            <person name="Sorensen J.L."/>
            <person name="Fitzpatrick D.A."/>
            <person name="Frisvad J.C."/>
            <person name="Nielsen K.L."/>
        </authorList>
    </citation>
    <scope>NUCLEOTIDE SEQUENCE</scope>
    <source>
        <strain evidence="1">IBT 19713</strain>
    </source>
</reference>
<dbReference type="GeneID" id="83200917"/>
<dbReference type="EMBL" id="JAPQKS010000003">
    <property type="protein sequence ID" value="KAJ5239698.1"/>
    <property type="molecule type" value="Genomic_DNA"/>
</dbReference>
<organism evidence="1 2">
    <name type="scientific">Penicillium chermesinum</name>
    <dbReference type="NCBI Taxonomy" id="63820"/>
    <lineage>
        <taxon>Eukaryota</taxon>
        <taxon>Fungi</taxon>
        <taxon>Dikarya</taxon>
        <taxon>Ascomycota</taxon>
        <taxon>Pezizomycotina</taxon>
        <taxon>Eurotiomycetes</taxon>
        <taxon>Eurotiomycetidae</taxon>
        <taxon>Eurotiales</taxon>
        <taxon>Aspergillaceae</taxon>
        <taxon>Penicillium</taxon>
    </lineage>
</organism>
<comment type="caution">
    <text evidence="1">The sequence shown here is derived from an EMBL/GenBank/DDBJ whole genome shotgun (WGS) entry which is preliminary data.</text>
</comment>
<gene>
    <name evidence="1" type="ORF">N7468_004317</name>
</gene>
<dbReference type="AlphaFoldDB" id="A0A9W9PAP3"/>
<reference evidence="1" key="1">
    <citation type="submission" date="2022-11" db="EMBL/GenBank/DDBJ databases">
        <authorList>
            <person name="Petersen C."/>
        </authorList>
    </citation>
    <scope>NUCLEOTIDE SEQUENCE</scope>
    <source>
        <strain evidence="1">IBT 19713</strain>
    </source>
</reference>
<evidence type="ECO:0000313" key="2">
    <source>
        <dbReference type="Proteomes" id="UP001150941"/>
    </source>
</evidence>
<name>A0A9W9PAP3_9EURO</name>
<dbReference type="Proteomes" id="UP001150941">
    <property type="component" value="Unassembled WGS sequence"/>
</dbReference>
<accession>A0A9W9PAP3</accession>